<comment type="caution">
    <text evidence="2">The sequence shown here is derived from an EMBL/GenBank/DDBJ whole genome shotgun (WGS) entry which is preliminary data.</text>
</comment>
<reference evidence="2" key="1">
    <citation type="submission" date="2023-03" db="EMBL/GenBank/DDBJ databases">
        <title>Massive genome expansion in bonnet fungi (Mycena s.s.) driven by repeated elements and novel gene families across ecological guilds.</title>
        <authorList>
            <consortium name="Lawrence Berkeley National Laboratory"/>
            <person name="Harder C.B."/>
            <person name="Miyauchi S."/>
            <person name="Viragh M."/>
            <person name="Kuo A."/>
            <person name="Thoen E."/>
            <person name="Andreopoulos B."/>
            <person name="Lu D."/>
            <person name="Skrede I."/>
            <person name="Drula E."/>
            <person name="Henrissat B."/>
            <person name="Morin E."/>
            <person name="Kohler A."/>
            <person name="Barry K."/>
            <person name="LaButti K."/>
            <person name="Morin E."/>
            <person name="Salamov A."/>
            <person name="Lipzen A."/>
            <person name="Mereny Z."/>
            <person name="Hegedus B."/>
            <person name="Baldrian P."/>
            <person name="Stursova M."/>
            <person name="Weitz H."/>
            <person name="Taylor A."/>
            <person name="Grigoriev I.V."/>
            <person name="Nagy L.G."/>
            <person name="Martin F."/>
            <person name="Kauserud H."/>
        </authorList>
    </citation>
    <scope>NUCLEOTIDE SEQUENCE</scope>
    <source>
        <strain evidence="2">CBHHK182m</strain>
    </source>
</reference>
<feature type="compositionally biased region" description="Low complexity" evidence="1">
    <location>
        <begin position="89"/>
        <end position="98"/>
    </location>
</feature>
<feature type="compositionally biased region" description="Polar residues" evidence="1">
    <location>
        <begin position="153"/>
        <end position="166"/>
    </location>
</feature>
<dbReference type="EMBL" id="JARKIB010000107">
    <property type="protein sequence ID" value="KAJ7739406.1"/>
    <property type="molecule type" value="Genomic_DNA"/>
</dbReference>
<gene>
    <name evidence="2" type="ORF">B0H16DRAFT_1465373</name>
</gene>
<proteinExistence type="predicted"/>
<protein>
    <submittedName>
        <fullName evidence="2">Uncharacterized protein</fullName>
    </submittedName>
</protein>
<evidence type="ECO:0000313" key="2">
    <source>
        <dbReference type="EMBL" id="KAJ7739406.1"/>
    </source>
</evidence>
<evidence type="ECO:0000256" key="1">
    <source>
        <dbReference type="SAM" id="MobiDB-lite"/>
    </source>
</evidence>
<feature type="compositionally biased region" description="Low complexity" evidence="1">
    <location>
        <begin position="106"/>
        <end position="117"/>
    </location>
</feature>
<organism evidence="2 3">
    <name type="scientific">Mycena metata</name>
    <dbReference type="NCBI Taxonomy" id="1033252"/>
    <lineage>
        <taxon>Eukaryota</taxon>
        <taxon>Fungi</taxon>
        <taxon>Dikarya</taxon>
        <taxon>Basidiomycota</taxon>
        <taxon>Agaricomycotina</taxon>
        <taxon>Agaricomycetes</taxon>
        <taxon>Agaricomycetidae</taxon>
        <taxon>Agaricales</taxon>
        <taxon>Marasmiineae</taxon>
        <taxon>Mycenaceae</taxon>
        <taxon>Mycena</taxon>
    </lineage>
</organism>
<keyword evidence="3" id="KW-1185">Reference proteome</keyword>
<feature type="region of interest" description="Disordered" evidence="1">
    <location>
        <begin position="80"/>
        <end position="176"/>
    </location>
</feature>
<evidence type="ECO:0000313" key="3">
    <source>
        <dbReference type="Proteomes" id="UP001215598"/>
    </source>
</evidence>
<name>A0AAD7IDL0_9AGAR</name>
<sequence>MSLFKRCTYASGREEPGERGAVGLTGVGNGNERPSITDPTQQHQSIICFPPTQFLPFVPHTRSFPKVFSTSPLEKKCHYRLKTHRKPISPVQSTSKSPTTPPRTPPASSTTVPASPSIGNLRPQLARKDPLGPDFEEPAVEETRSQRVRKYVQSLQSGAGRTSNRPSDPAVPKGIRVPAVTPPVVVSAVVRSAHGQKSNRGCRDVAEAEFDENLIGEHCPRTSGAVCFDASLWINTGKIYRDVPVEVSDAFQDATKIPRDLQATLPAPALPVTDFLDVKLPRILEDYDETLHDTNSWFSANAPNCDPLTA</sequence>
<accession>A0AAD7IDL0</accession>
<dbReference type="Proteomes" id="UP001215598">
    <property type="component" value="Unassembled WGS sequence"/>
</dbReference>
<feature type="region of interest" description="Disordered" evidence="1">
    <location>
        <begin position="13"/>
        <end position="38"/>
    </location>
</feature>
<dbReference type="AlphaFoldDB" id="A0AAD7IDL0"/>